<dbReference type="Proteomes" id="UP000070188">
    <property type="component" value="Unassembled WGS sequence"/>
</dbReference>
<evidence type="ECO:0000259" key="5">
    <source>
        <dbReference type="PROSITE" id="PS50853"/>
    </source>
</evidence>
<evidence type="ECO:0000313" key="7">
    <source>
        <dbReference type="EMBL" id="KWX00883.1"/>
    </source>
</evidence>
<dbReference type="InterPro" id="IPR013783">
    <property type="entry name" value="Ig-like_fold"/>
</dbReference>
<dbReference type="PANTHER" id="PTHR42976:SF1">
    <property type="entry name" value="GH18 DOMAIN-CONTAINING PROTEIN-RELATED"/>
    <property type="match status" value="1"/>
</dbReference>
<proteinExistence type="predicted"/>
<sequence length="527" mass="56700">MLFAQFKVASEWQGGYTGTYTVINNSTNTADSWVLTFTLDGGARVADSWGAGTVRHLGGGRYEVTSNGPLQGGQAVEVTMRVEPAGDPAVHPSDCEINGNPCGDRPDIEPPSTPSGLRVTAVSPRSVTVEWDAATDNVGVKQYNVKVTGDSEPDPYPEPLPGNATSGVIGGLAADSEYQIALQAVDFAGNQSGWSEPVEARTSKPLPPAGLWGVKVAPYVDFAGWPTPHLAAYTRESGCRAWTLGFVQAAGPNDPMPSWGGYKHAYGITHNWDPQRGEYVPLEHPFEYHNITGFVQAGGVVTISFGGAVGTEISQATRSAEEAYQVYKSVLDAYPGVTRLDFDIEGAAEHDQAANQRRAAAIAKLQADYPDLLVSLTLPVNPTGLTNSGLDVLQTMLDRGARVSLVTIMAMEFGSAFPGDMGELTYQAATSTVRQIAPLFGEEPERVWARLGVCPMLGKNNNGRVFTLDHARGLVSFAREHGVGHLTCWEATRDKNACFGETYKCTPVEQDPWEFTKIFDSFMEETR</sequence>
<dbReference type="PANTHER" id="PTHR42976">
    <property type="entry name" value="BIFUNCTIONAL CHITINASE/LYSOZYME-RELATED"/>
    <property type="match status" value="1"/>
</dbReference>
<dbReference type="SMART" id="SM00637">
    <property type="entry name" value="CBD_II"/>
    <property type="match status" value="1"/>
</dbReference>
<dbReference type="PROSITE" id="PS51173">
    <property type="entry name" value="CBM2"/>
    <property type="match status" value="1"/>
</dbReference>
<evidence type="ECO:0000256" key="2">
    <source>
        <dbReference type="ARBA" id="ARBA00023295"/>
    </source>
</evidence>
<evidence type="ECO:0000313" key="8">
    <source>
        <dbReference type="Proteomes" id="UP000070188"/>
    </source>
</evidence>
<comment type="caution">
    <text evidence="7">The sequence shown here is derived from an EMBL/GenBank/DDBJ whole genome shotgun (WGS) entry which is preliminary data.</text>
</comment>
<dbReference type="GO" id="GO:0000272">
    <property type="term" value="P:polysaccharide catabolic process"/>
    <property type="evidence" value="ECO:0007669"/>
    <property type="project" value="UniProtKB-KW"/>
</dbReference>
<dbReference type="Gene3D" id="2.60.40.290">
    <property type="match status" value="1"/>
</dbReference>
<dbReference type="InterPro" id="IPR052750">
    <property type="entry name" value="GH18_Chitinase"/>
</dbReference>
<dbReference type="SUPFAM" id="SSF49384">
    <property type="entry name" value="Carbohydrate-binding domain"/>
    <property type="match status" value="1"/>
</dbReference>
<protein>
    <submittedName>
        <fullName evidence="7">Cellulase A</fullName>
    </submittedName>
</protein>
<dbReference type="PATRIC" id="fig|1469144.10.peg.2065"/>
<organism evidence="7 8">
    <name type="scientific">Carbonactinospora thermoautotrophica</name>
    <dbReference type="NCBI Taxonomy" id="1469144"/>
    <lineage>
        <taxon>Bacteria</taxon>
        <taxon>Bacillati</taxon>
        <taxon>Actinomycetota</taxon>
        <taxon>Actinomycetes</taxon>
        <taxon>Kitasatosporales</taxon>
        <taxon>Carbonactinosporaceae</taxon>
        <taxon>Carbonactinospora</taxon>
    </lineage>
</organism>
<dbReference type="Pfam" id="PF00041">
    <property type="entry name" value="fn3"/>
    <property type="match status" value="1"/>
</dbReference>
<keyword evidence="3" id="KW-0624">Polysaccharide degradation</keyword>
<keyword evidence="2" id="KW-0326">Glycosidase</keyword>
<dbReference type="Pfam" id="PF00553">
    <property type="entry name" value="CBM_2"/>
    <property type="match status" value="1"/>
</dbReference>
<dbReference type="Gene3D" id="3.20.20.80">
    <property type="entry name" value="Glycosidases"/>
    <property type="match status" value="1"/>
</dbReference>
<evidence type="ECO:0000256" key="3">
    <source>
        <dbReference type="ARBA" id="ARBA00023326"/>
    </source>
</evidence>
<dbReference type="SUPFAM" id="SSF51445">
    <property type="entry name" value="(Trans)glycosidases"/>
    <property type="match status" value="1"/>
</dbReference>
<dbReference type="AlphaFoldDB" id="A0A132MSQ7"/>
<keyword evidence="1" id="KW-0119">Carbohydrate metabolism</keyword>
<dbReference type="Gene3D" id="2.60.40.10">
    <property type="entry name" value="Immunoglobulins"/>
    <property type="match status" value="1"/>
</dbReference>
<dbReference type="SMART" id="SM00060">
    <property type="entry name" value="FN3"/>
    <property type="match status" value="1"/>
</dbReference>
<dbReference type="EMBL" id="LAXD01000001">
    <property type="protein sequence ID" value="KWX00883.1"/>
    <property type="molecule type" value="Genomic_DNA"/>
</dbReference>
<feature type="domain" description="Fibronectin type-III" evidence="5">
    <location>
        <begin position="113"/>
        <end position="205"/>
    </location>
</feature>
<gene>
    <name evidence="7" type="ORF">LI90_1911</name>
</gene>
<dbReference type="InterPro" id="IPR036116">
    <property type="entry name" value="FN3_sf"/>
</dbReference>
<name>A0A132MSQ7_9ACTN</name>
<evidence type="ECO:0000256" key="1">
    <source>
        <dbReference type="ARBA" id="ARBA00023277"/>
    </source>
</evidence>
<feature type="domain" description="CBM2" evidence="6">
    <location>
        <begin position="1"/>
        <end position="105"/>
    </location>
</feature>
<evidence type="ECO:0000256" key="4">
    <source>
        <dbReference type="SAM" id="MobiDB-lite"/>
    </source>
</evidence>
<dbReference type="InterPro" id="IPR003961">
    <property type="entry name" value="FN3_dom"/>
</dbReference>
<evidence type="ECO:0000259" key="6">
    <source>
        <dbReference type="PROSITE" id="PS51173"/>
    </source>
</evidence>
<dbReference type="InterPro" id="IPR012291">
    <property type="entry name" value="CBM2_carb-bd_dom_sf"/>
</dbReference>
<dbReference type="GO" id="GO:0004553">
    <property type="term" value="F:hydrolase activity, hydrolyzing O-glycosyl compounds"/>
    <property type="evidence" value="ECO:0007669"/>
    <property type="project" value="InterPro"/>
</dbReference>
<dbReference type="PROSITE" id="PS50853">
    <property type="entry name" value="FN3"/>
    <property type="match status" value="1"/>
</dbReference>
<keyword evidence="8" id="KW-1185">Reference proteome</keyword>
<dbReference type="RefSeq" id="WP_066886789.1">
    <property type="nucleotide sequence ID" value="NZ_JYIJ01000019.1"/>
</dbReference>
<reference evidence="8" key="1">
    <citation type="submission" date="2015-04" db="EMBL/GenBank/DDBJ databases">
        <title>Physiological reanalysis, assessment of diazotrophy, and genome sequences of multiple isolates of Streptomyces thermoautotrophicus.</title>
        <authorList>
            <person name="MacKellar D.C."/>
            <person name="Lieber L."/>
            <person name="Norman J."/>
            <person name="Bolger A."/>
            <person name="Tobin C."/>
            <person name="Murray J.W."/>
            <person name="Chang R."/>
            <person name="Ford T."/>
            <person name="Nguyen P.Q."/>
            <person name="Woodward J."/>
            <person name="Permingeat H."/>
            <person name="Joshi N.S."/>
            <person name="Silver P.A."/>
            <person name="Usadel B."/>
            <person name="Rutherford A.W."/>
            <person name="Friesen M."/>
            <person name="Prell J."/>
        </authorList>
    </citation>
    <scope>NUCLEOTIDE SEQUENCE [LARGE SCALE GENOMIC DNA]</scope>
    <source>
        <strain evidence="8">H1</strain>
    </source>
</reference>
<keyword evidence="2" id="KW-0378">Hydrolase</keyword>
<dbReference type="CDD" id="cd06543">
    <property type="entry name" value="GH18_PF-ChiA-like"/>
    <property type="match status" value="1"/>
</dbReference>
<dbReference type="InterPro" id="IPR017853">
    <property type="entry name" value="GH"/>
</dbReference>
<dbReference type="InterPro" id="IPR008965">
    <property type="entry name" value="CBM2/CBM3_carb-bd_dom_sf"/>
</dbReference>
<dbReference type="STRING" id="1469144.LI90_1911"/>
<dbReference type="InterPro" id="IPR001919">
    <property type="entry name" value="CBD2"/>
</dbReference>
<dbReference type="CDD" id="cd00063">
    <property type="entry name" value="FN3"/>
    <property type="match status" value="1"/>
</dbReference>
<dbReference type="SUPFAM" id="SSF49265">
    <property type="entry name" value="Fibronectin type III"/>
    <property type="match status" value="1"/>
</dbReference>
<dbReference type="GO" id="GO:0030247">
    <property type="term" value="F:polysaccharide binding"/>
    <property type="evidence" value="ECO:0007669"/>
    <property type="project" value="UniProtKB-UniRule"/>
</dbReference>
<feature type="region of interest" description="Disordered" evidence="4">
    <location>
        <begin position="100"/>
        <end position="119"/>
    </location>
</feature>
<accession>A0A132MSQ7</accession>